<dbReference type="AlphaFoldDB" id="A0A7R8CJU8"/>
<comment type="similarity">
    <text evidence="2">Belongs to the mitochondrial carrier (TC 2.A.29) family.</text>
</comment>
<reference evidence="10" key="1">
    <citation type="submission" date="2021-02" db="EMBL/GenBank/DDBJ databases">
        <authorList>
            <person name="Bekaert M."/>
        </authorList>
    </citation>
    <scope>NUCLEOTIDE SEQUENCE</scope>
    <source>
        <strain evidence="10">IoA-00</strain>
    </source>
</reference>
<dbReference type="PANTHER" id="PTHR45671:SF10">
    <property type="entry name" value="SOLUTE CARRIER FAMILY 25 MEMBER 3"/>
    <property type="match status" value="1"/>
</dbReference>
<dbReference type="SUPFAM" id="SSF103506">
    <property type="entry name" value="Mitochondrial carrier"/>
    <property type="match status" value="1"/>
</dbReference>
<gene>
    <name evidence="10" type="ORF">LSAA_4804</name>
</gene>
<sequence>MGDKNTYLYLTSFYLIFSAKAGFLADIALGEMEPCKVRIQTSAVGTSPTNLHGAFPKILNSEGVTDFYRSLEPLWDIPHLIKNLQNHLIRGNAIKITAHFVKKYNISSDTVDMEAFQSLIANQDQVSYKLHPTLSKKYINSGQFQIIKVTLASPLLRQQMAAAIRVFVSTG</sequence>
<evidence type="ECO:0000256" key="6">
    <source>
        <dbReference type="ARBA" id="ARBA00022792"/>
    </source>
</evidence>
<evidence type="ECO:0000256" key="7">
    <source>
        <dbReference type="ARBA" id="ARBA00022989"/>
    </source>
</evidence>
<keyword evidence="3" id="KW-0813">Transport</keyword>
<keyword evidence="11" id="KW-1185">Reference proteome</keyword>
<evidence type="ECO:0000256" key="4">
    <source>
        <dbReference type="ARBA" id="ARBA00022692"/>
    </source>
</evidence>
<evidence type="ECO:0000313" key="10">
    <source>
        <dbReference type="EMBL" id="CAF2844925.1"/>
    </source>
</evidence>
<organism evidence="10 11">
    <name type="scientific">Lepeophtheirus salmonis</name>
    <name type="common">Salmon louse</name>
    <name type="synonym">Caligus salmonis</name>
    <dbReference type="NCBI Taxonomy" id="72036"/>
    <lineage>
        <taxon>Eukaryota</taxon>
        <taxon>Metazoa</taxon>
        <taxon>Ecdysozoa</taxon>
        <taxon>Arthropoda</taxon>
        <taxon>Crustacea</taxon>
        <taxon>Multicrustacea</taxon>
        <taxon>Hexanauplia</taxon>
        <taxon>Copepoda</taxon>
        <taxon>Siphonostomatoida</taxon>
        <taxon>Caligidae</taxon>
        <taxon>Lepeophtheirus</taxon>
    </lineage>
</organism>
<evidence type="ECO:0000256" key="3">
    <source>
        <dbReference type="ARBA" id="ARBA00022448"/>
    </source>
</evidence>
<comment type="subcellular location">
    <subcellularLocation>
        <location evidence="1">Mitochondrion inner membrane</location>
        <topology evidence="1">Multi-pass membrane protein</topology>
    </subcellularLocation>
</comment>
<dbReference type="OrthoDB" id="427452at2759"/>
<evidence type="ECO:0000313" key="11">
    <source>
        <dbReference type="Proteomes" id="UP000675881"/>
    </source>
</evidence>
<dbReference type="GO" id="GO:0005743">
    <property type="term" value="C:mitochondrial inner membrane"/>
    <property type="evidence" value="ECO:0007669"/>
    <property type="project" value="UniProtKB-SubCell"/>
</dbReference>
<evidence type="ECO:0000256" key="8">
    <source>
        <dbReference type="ARBA" id="ARBA00023128"/>
    </source>
</evidence>
<dbReference type="EMBL" id="HG994593">
    <property type="protein sequence ID" value="CAF2844925.1"/>
    <property type="molecule type" value="Genomic_DNA"/>
</dbReference>
<dbReference type="PANTHER" id="PTHR45671">
    <property type="entry name" value="SOLUTE CARRIER FAMILY 25 (MITOCHONDRIAL CARRIER PHOSPHATE CARRIER), MEMBER 3, LIKE-RELATED-RELATED"/>
    <property type="match status" value="1"/>
</dbReference>
<keyword evidence="5" id="KW-0677">Repeat</keyword>
<proteinExistence type="inferred from homology"/>
<accession>A0A7R8CJU8</accession>
<evidence type="ECO:0000256" key="9">
    <source>
        <dbReference type="ARBA" id="ARBA00023136"/>
    </source>
</evidence>
<dbReference type="GO" id="GO:1990547">
    <property type="term" value="P:mitochondrial phosphate ion transmembrane transport"/>
    <property type="evidence" value="ECO:0007669"/>
    <property type="project" value="InterPro"/>
</dbReference>
<evidence type="ECO:0000256" key="1">
    <source>
        <dbReference type="ARBA" id="ARBA00004448"/>
    </source>
</evidence>
<dbReference type="GO" id="GO:0005315">
    <property type="term" value="F:phosphate transmembrane transporter activity"/>
    <property type="evidence" value="ECO:0007669"/>
    <property type="project" value="InterPro"/>
</dbReference>
<evidence type="ECO:0000256" key="5">
    <source>
        <dbReference type="ARBA" id="ARBA00022737"/>
    </source>
</evidence>
<dbReference type="InterPro" id="IPR023395">
    <property type="entry name" value="MCP_dom_sf"/>
</dbReference>
<keyword evidence="4" id="KW-0812">Transmembrane</keyword>
<keyword evidence="6" id="KW-0999">Mitochondrion inner membrane</keyword>
<name>A0A7R8CJU8_LEPSM</name>
<dbReference type="Proteomes" id="UP000675881">
    <property type="component" value="Chromosome 14"/>
</dbReference>
<protein>
    <submittedName>
        <fullName evidence="10">SLC25A3</fullName>
    </submittedName>
</protein>
<keyword evidence="8" id="KW-0496">Mitochondrion</keyword>
<keyword evidence="7" id="KW-1133">Transmembrane helix</keyword>
<dbReference type="InterPro" id="IPR044677">
    <property type="entry name" value="SLC25A3/Pic2/Mir1-like"/>
</dbReference>
<evidence type="ECO:0000256" key="2">
    <source>
        <dbReference type="ARBA" id="ARBA00006375"/>
    </source>
</evidence>
<keyword evidence="9" id="KW-0472">Membrane</keyword>